<dbReference type="PROSITE" id="PS50878">
    <property type="entry name" value="RT_POL"/>
    <property type="match status" value="1"/>
</dbReference>
<reference evidence="2" key="1">
    <citation type="submission" date="2023-11" db="EMBL/GenBank/DDBJ databases">
        <title>Genome assemblies of two species of porcelain crab, Petrolisthes cinctipes and Petrolisthes manimaculis (Anomura: Porcellanidae).</title>
        <authorList>
            <person name="Angst P."/>
        </authorList>
    </citation>
    <scope>NUCLEOTIDE SEQUENCE</scope>
    <source>
        <strain evidence="2">PB745_02</strain>
        <tissue evidence="2">Gill</tissue>
    </source>
</reference>
<dbReference type="InterPro" id="IPR000477">
    <property type="entry name" value="RT_dom"/>
</dbReference>
<protein>
    <recommendedName>
        <fullName evidence="1">Reverse transcriptase domain-containing protein</fullName>
    </recommendedName>
</protein>
<proteinExistence type="predicted"/>
<evidence type="ECO:0000259" key="1">
    <source>
        <dbReference type="PROSITE" id="PS50878"/>
    </source>
</evidence>
<dbReference type="Pfam" id="PF00078">
    <property type="entry name" value="RVT_1"/>
    <property type="match status" value="1"/>
</dbReference>
<feature type="domain" description="Reverse transcriptase" evidence="1">
    <location>
        <begin position="1"/>
        <end position="110"/>
    </location>
</feature>
<name>A0AAE1Q597_9EUCA</name>
<dbReference type="Proteomes" id="UP001292094">
    <property type="component" value="Unassembled WGS sequence"/>
</dbReference>
<organism evidence="2 3">
    <name type="scientific">Petrolisthes manimaculis</name>
    <dbReference type="NCBI Taxonomy" id="1843537"/>
    <lineage>
        <taxon>Eukaryota</taxon>
        <taxon>Metazoa</taxon>
        <taxon>Ecdysozoa</taxon>
        <taxon>Arthropoda</taxon>
        <taxon>Crustacea</taxon>
        <taxon>Multicrustacea</taxon>
        <taxon>Malacostraca</taxon>
        <taxon>Eumalacostraca</taxon>
        <taxon>Eucarida</taxon>
        <taxon>Decapoda</taxon>
        <taxon>Pleocyemata</taxon>
        <taxon>Anomura</taxon>
        <taxon>Galatheoidea</taxon>
        <taxon>Porcellanidae</taxon>
        <taxon>Petrolisthes</taxon>
    </lineage>
</organism>
<dbReference type="EMBL" id="JAWZYT010000694">
    <property type="protein sequence ID" value="KAK4320113.1"/>
    <property type="molecule type" value="Genomic_DNA"/>
</dbReference>
<sequence>MKSGVPQGSVLGPILFVIYIHDLIANLESAASLFTDDAKIYKTIRTEADVETLQRNMERLNEWSRKWLLTFNASKCKIMHIGHDNQGNDYQLGGVTLQKSSTENDLGITISSDLKSSAHVAKVAAKANSRLGIIKRNFTVLDKEIILPLYLSLVRPILDFGVQCWSPHLAKDIQALERIQRRATRLVPDLTQLPYTERCERLGLQTLSEPRKRGKYK</sequence>
<comment type="caution">
    <text evidence="2">The sequence shown here is derived from an EMBL/GenBank/DDBJ whole genome shotgun (WGS) entry which is preliminary data.</text>
</comment>
<dbReference type="AlphaFoldDB" id="A0AAE1Q597"/>
<evidence type="ECO:0000313" key="2">
    <source>
        <dbReference type="EMBL" id="KAK4320113.1"/>
    </source>
</evidence>
<evidence type="ECO:0000313" key="3">
    <source>
        <dbReference type="Proteomes" id="UP001292094"/>
    </source>
</evidence>
<dbReference type="PANTHER" id="PTHR33332">
    <property type="entry name" value="REVERSE TRANSCRIPTASE DOMAIN-CONTAINING PROTEIN"/>
    <property type="match status" value="1"/>
</dbReference>
<keyword evidence="3" id="KW-1185">Reference proteome</keyword>
<accession>A0AAE1Q597</accession>
<gene>
    <name evidence="2" type="ORF">Pmani_009019</name>
</gene>